<dbReference type="InterPro" id="IPR029044">
    <property type="entry name" value="Nucleotide-diphossugar_trans"/>
</dbReference>
<dbReference type="PANTHER" id="PTHR43584">
    <property type="entry name" value="NUCLEOTIDYL TRANSFERASE"/>
    <property type="match status" value="1"/>
</dbReference>
<evidence type="ECO:0000259" key="3">
    <source>
        <dbReference type="Pfam" id="PF00155"/>
    </source>
</evidence>
<proteinExistence type="predicted"/>
<dbReference type="EMBL" id="CAEZXP010000001">
    <property type="protein sequence ID" value="CAB4686832.1"/>
    <property type="molecule type" value="Genomic_DNA"/>
</dbReference>
<dbReference type="GO" id="GO:0016779">
    <property type="term" value="F:nucleotidyltransferase activity"/>
    <property type="evidence" value="ECO:0007669"/>
    <property type="project" value="UniProtKB-KW"/>
</dbReference>
<dbReference type="GO" id="GO:0030170">
    <property type="term" value="F:pyridoxal phosphate binding"/>
    <property type="evidence" value="ECO:0007669"/>
    <property type="project" value="InterPro"/>
</dbReference>
<dbReference type="InterPro" id="IPR004838">
    <property type="entry name" value="NHTrfase_class1_PyrdxlP-BS"/>
</dbReference>
<accession>A0A6J6NL72</accession>
<name>A0A6J6NL72_9ZZZZ</name>
<dbReference type="InterPro" id="IPR004839">
    <property type="entry name" value="Aminotransferase_I/II_large"/>
</dbReference>
<dbReference type="CDD" id="cd00609">
    <property type="entry name" value="AAT_like"/>
    <property type="match status" value="1"/>
</dbReference>
<feature type="domain" description="Aminotransferase class I/classII large" evidence="3">
    <location>
        <begin position="284"/>
        <end position="582"/>
    </location>
</feature>
<dbReference type="InterPro" id="IPR050065">
    <property type="entry name" value="GlmU-like"/>
</dbReference>
<dbReference type="InterPro" id="IPR025877">
    <property type="entry name" value="MobA-like_NTP_Trfase"/>
</dbReference>
<dbReference type="Pfam" id="PF12804">
    <property type="entry name" value="NTP_transf_3"/>
    <property type="match status" value="1"/>
</dbReference>
<organism evidence="5">
    <name type="scientific">freshwater metagenome</name>
    <dbReference type="NCBI Taxonomy" id="449393"/>
    <lineage>
        <taxon>unclassified sequences</taxon>
        <taxon>metagenomes</taxon>
        <taxon>ecological metagenomes</taxon>
    </lineage>
</organism>
<dbReference type="Pfam" id="PF00155">
    <property type="entry name" value="Aminotran_1_2"/>
    <property type="match status" value="1"/>
</dbReference>
<dbReference type="InterPro" id="IPR015424">
    <property type="entry name" value="PyrdxlP-dep_Trfase"/>
</dbReference>
<evidence type="ECO:0000259" key="4">
    <source>
        <dbReference type="Pfam" id="PF12804"/>
    </source>
</evidence>
<keyword evidence="2" id="KW-0548">Nucleotidyltransferase</keyword>
<sequence>MQAIVLAAGYGRRMRPLTDDCHKALLPVGGTTILARIVDSLVELGVTDVTVVTGYRASDVTSYLVEYYPAMRFQFIENVAYAETNNIVSLALALDQMELAGDVLLIECDLLFETRLLRRLVERQGNVALVDHYRSGMDGTVVSVMGGFVTNVYPPHLQDASFSYADKFKTLNIYRFSRTFIESTLRPLLHVYAHQIDGSSYYELVLGMLANIPAHRIAAEIVAGDTWIEVDDPNDLAVARFRFEPEQRAATLDRAQGGDWALDVQDFAFMRNVHFPTDGMIAALRHALPDLLKRYGSTQVVLNEKLGLAMELTPARLQILHGATQGFPLLRDLVGDEPIAIPTPSFGEYPRMFGHATTYGDDGDVSAILDRLAERAAAERWVTVVNPNNPTGTTLPSASLHALAKRFPGTRFLVDESFIDFSGETPLATLLEREPLTNVVVLVSMSKTLGVPGLRLGYLYSCDPEVVAAIGAALPIWNMSAISEYFLELIPKFRLDIEASVAQTISDRAELRAMLTSDPEIDAIWPSGGNFMLVKLRGSAAVAQATRQALLVAHSLDVKNVSSKFGDGRGWLRLGVRTSEENVIFAGLLRDTLAAAAS</sequence>
<keyword evidence="1" id="KW-0808">Transferase</keyword>
<dbReference type="Gene3D" id="3.40.640.10">
    <property type="entry name" value="Type I PLP-dependent aspartate aminotransferase-like (Major domain)"/>
    <property type="match status" value="1"/>
</dbReference>
<dbReference type="PROSITE" id="PS00105">
    <property type="entry name" value="AA_TRANSFER_CLASS_1"/>
    <property type="match status" value="1"/>
</dbReference>
<dbReference type="CDD" id="cd02523">
    <property type="entry name" value="PC_cytidylyltransferase"/>
    <property type="match status" value="1"/>
</dbReference>
<dbReference type="InterPro" id="IPR015422">
    <property type="entry name" value="PyrdxlP-dep_Trfase_small"/>
</dbReference>
<dbReference type="SUPFAM" id="SSF53383">
    <property type="entry name" value="PLP-dependent transferases"/>
    <property type="match status" value="1"/>
</dbReference>
<dbReference type="AlphaFoldDB" id="A0A6J6NL72"/>
<evidence type="ECO:0000256" key="1">
    <source>
        <dbReference type="ARBA" id="ARBA00022679"/>
    </source>
</evidence>
<protein>
    <submittedName>
        <fullName evidence="5">Unannotated protein</fullName>
    </submittedName>
</protein>
<gene>
    <name evidence="5" type="ORF">UFOPK2399_00415</name>
</gene>
<dbReference type="Gene3D" id="3.90.550.10">
    <property type="entry name" value="Spore Coat Polysaccharide Biosynthesis Protein SpsA, Chain A"/>
    <property type="match status" value="1"/>
</dbReference>
<dbReference type="PANTHER" id="PTHR43584:SF8">
    <property type="entry name" value="N-ACETYLMURAMATE ALPHA-1-PHOSPHATE URIDYLYLTRANSFERASE"/>
    <property type="match status" value="1"/>
</dbReference>
<evidence type="ECO:0000313" key="5">
    <source>
        <dbReference type="EMBL" id="CAB4686832.1"/>
    </source>
</evidence>
<dbReference type="Gene3D" id="3.90.1150.10">
    <property type="entry name" value="Aspartate Aminotransferase, domain 1"/>
    <property type="match status" value="1"/>
</dbReference>
<evidence type="ECO:0000256" key="2">
    <source>
        <dbReference type="ARBA" id="ARBA00022695"/>
    </source>
</evidence>
<reference evidence="5" key="1">
    <citation type="submission" date="2020-05" db="EMBL/GenBank/DDBJ databases">
        <authorList>
            <person name="Chiriac C."/>
            <person name="Salcher M."/>
            <person name="Ghai R."/>
            <person name="Kavagutti S V."/>
        </authorList>
    </citation>
    <scope>NUCLEOTIDE SEQUENCE</scope>
</reference>
<feature type="domain" description="MobA-like NTP transferase" evidence="4">
    <location>
        <begin position="3"/>
        <end position="134"/>
    </location>
</feature>
<dbReference type="InterPro" id="IPR015421">
    <property type="entry name" value="PyrdxlP-dep_Trfase_major"/>
</dbReference>
<dbReference type="SUPFAM" id="SSF53448">
    <property type="entry name" value="Nucleotide-diphospho-sugar transferases"/>
    <property type="match status" value="1"/>
</dbReference>